<dbReference type="Proteomes" id="UP000031737">
    <property type="component" value="Unassembled WGS sequence"/>
</dbReference>
<reference evidence="1 2" key="1">
    <citation type="submission" date="2013-07" db="EMBL/GenBank/DDBJ databases">
        <authorList>
            <person name="Stoco P.H."/>
            <person name="Wagner G."/>
            <person name="Gerber A."/>
            <person name="Zaha A."/>
            <person name="Thompson C."/>
            <person name="Bartholomeu D.C."/>
            <person name="Luckemeyer D.D."/>
            <person name="Bahia D."/>
            <person name="Loreto E."/>
            <person name="Prestes E.B."/>
            <person name="Lima F.M."/>
            <person name="Rodrigues-Luiz G."/>
            <person name="Vallejo G.A."/>
            <person name="Filho J.F."/>
            <person name="Monteiro K.M."/>
            <person name="Tyler K.M."/>
            <person name="de Almeida L.G."/>
            <person name="Ortiz M.F."/>
            <person name="Siervo M.A."/>
            <person name="de Moraes M.H."/>
            <person name="Cunha O.L."/>
            <person name="Mendonca-Neto R."/>
            <person name="Silva R."/>
            <person name="Teixeira S.M."/>
            <person name="Murta S.M."/>
            <person name="Sincero T.C."/>
            <person name="Mendes T.A."/>
            <person name="Urmenyi T.P."/>
            <person name="Silva V.G."/>
            <person name="da Rocha W.D."/>
            <person name="Andersson B."/>
            <person name="Romanha A.J."/>
            <person name="Steindel M."/>
            <person name="de Vasconcelos A.T."/>
            <person name="Grisard E.C."/>
        </authorList>
    </citation>
    <scope>NUCLEOTIDE SEQUENCE [LARGE SCALE GENOMIC DNA]</scope>
    <source>
        <strain evidence="1 2">SC58</strain>
    </source>
</reference>
<accession>A0A061JCX3</accession>
<gene>
    <name evidence="1" type="ORF">TRSC58_00265</name>
</gene>
<name>A0A061JCX3_TRYRA</name>
<dbReference type="EMBL" id="AUPL01000265">
    <property type="protein sequence ID" value="ESL11976.1"/>
    <property type="molecule type" value="Genomic_DNA"/>
</dbReference>
<evidence type="ECO:0000313" key="2">
    <source>
        <dbReference type="Proteomes" id="UP000031737"/>
    </source>
</evidence>
<dbReference type="VEuPathDB" id="TriTrypDB:TRSC58_00265"/>
<comment type="caution">
    <text evidence="1">The sequence shown here is derived from an EMBL/GenBank/DDBJ whole genome shotgun (WGS) entry which is preliminary data.</text>
</comment>
<proteinExistence type="predicted"/>
<sequence length="102" mass="11647">MAGVRRPQGASHKETTVTVALRRRLLQCSEDTAAVVRVVWRRRDLVISSPPPWRLPCATAAGKPRLEGRRLRKDQLLCAKCRLSKREWQYCGLTGEQHVVEE</sequence>
<evidence type="ECO:0000313" key="1">
    <source>
        <dbReference type="EMBL" id="ESL11976.1"/>
    </source>
</evidence>
<dbReference type="AlphaFoldDB" id="A0A061JCX3"/>
<organism evidence="1 2">
    <name type="scientific">Trypanosoma rangeli SC58</name>
    <dbReference type="NCBI Taxonomy" id="429131"/>
    <lineage>
        <taxon>Eukaryota</taxon>
        <taxon>Discoba</taxon>
        <taxon>Euglenozoa</taxon>
        <taxon>Kinetoplastea</taxon>
        <taxon>Metakinetoplastina</taxon>
        <taxon>Trypanosomatida</taxon>
        <taxon>Trypanosomatidae</taxon>
        <taxon>Trypanosoma</taxon>
        <taxon>Herpetosoma</taxon>
    </lineage>
</organism>
<dbReference type="OrthoDB" id="248878at2759"/>
<keyword evidence="2" id="KW-1185">Reference proteome</keyword>
<protein>
    <submittedName>
        <fullName evidence="1">Uncharacterized protein</fullName>
    </submittedName>
</protein>